<dbReference type="SUPFAM" id="SSF48452">
    <property type="entry name" value="TPR-like"/>
    <property type="match status" value="1"/>
</dbReference>
<gene>
    <name evidence="3" type="ORF">MNBD_ALPHA02-1359</name>
</gene>
<reference evidence="3" key="1">
    <citation type="submission" date="2018-06" db="EMBL/GenBank/DDBJ databases">
        <authorList>
            <person name="Zhirakovskaya E."/>
        </authorList>
    </citation>
    <scope>NUCLEOTIDE SEQUENCE</scope>
</reference>
<dbReference type="AlphaFoldDB" id="A0A3B0SIF9"/>
<dbReference type="PANTHER" id="PTHR44858">
    <property type="entry name" value="TETRATRICOPEPTIDE REPEAT PROTEIN 6"/>
    <property type="match status" value="1"/>
</dbReference>
<evidence type="ECO:0000256" key="1">
    <source>
        <dbReference type="ARBA" id="ARBA00022737"/>
    </source>
</evidence>
<dbReference type="PANTHER" id="PTHR44858:SF1">
    <property type="entry name" value="UDP-N-ACETYLGLUCOSAMINE--PEPTIDE N-ACETYLGLUCOSAMINYLTRANSFERASE SPINDLY-RELATED"/>
    <property type="match status" value="1"/>
</dbReference>
<keyword evidence="2" id="KW-0802">TPR repeat</keyword>
<dbReference type="InterPro" id="IPR050498">
    <property type="entry name" value="Ycf3"/>
</dbReference>
<accession>A0A3B0SIF9</accession>
<sequence>MKSLLYITILISLLSSAAYAGESDAAKYRKCMALTESDPPAAISYANDWIFSGGAQIPAGHCKALGLLGAGKAKDAATLLEKLVEDMVIYGDGDPAQARRNEDLKVQLYGQAALAWEQAGELDKAYVAYSAALTSIRTNVLRDERDLFHELYLARGRLQIARGQYKAAIEDFTLAIEKDSRRFEGFLQRAKAFRKRKSFLKARLDLRIAFKRAPEHPAILLESGILYRMQGKTFEARLDWQKIIDHYPKSEYAKLARTNIELLKSQL</sequence>
<evidence type="ECO:0000313" key="3">
    <source>
        <dbReference type="EMBL" id="VAV96093.1"/>
    </source>
</evidence>
<dbReference type="InterPro" id="IPR019734">
    <property type="entry name" value="TPR_rpt"/>
</dbReference>
<dbReference type="Pfam" id="PF13174">
    <property type="entry name" value="TPR_6"/>
    <property type="match status" value="1"/>
</dbReference>
<dbReference type="SMART" id="SM00028">
    <property type="entry name" value="TPR"/>
    <property type="match status" value="4"/>
</dbReference>
<dbReference type="EMBL" id="UOED01000106">
    <property type="protein sequence ID" value="VAV96093.1"/>
    <property type="molecule type" value="Genomic_DNA"/>
</dbReference>
<dbReference type="PROSITE" id="PS50005">
    <property type="entry name" value="TPR"/>
    <property type="match status" value="1"/>
</dbReference>
<name>A0A3B0SIF9_9ZZZZ</name>
<evidence type="ECO:0000256" key="2">
    <source>
        <dbReference type="ARBA" id="ARBA00022803"/>
    </source>
</evidence>
<dbReference type="Gene3D" id="1.25.40.10">
    <property type="entry name" value="Tetratricopeptide repeat domain"/>
    <property type="match status" value="1"/>
</dbReference>
<protein>
    <submittedName>
        <fullName evidence="3">Uncharacterized protein</fullName>
    </submittedName>
</protein>
<dbReference type="InterPro" id="IPR011990">
    <property type="entry name" value="TPR-like_helical_dom_sf"/>
</dbReference>
<keyword evidence="1" id="KW-0677">Repeat</keyword>
<proteinExistence type="predicted"/>
<organism evidence="3">
    <name type="scientific">hydrothermal vent metagenome</name>
    <dbReference type="NCBI Taxonomy" id="652676"/>
    <lineage>
        <taxon>unclassified sequences</taxon>
        <taxon>metagenomes</taxon>
        <taxon>ecological metagenomes</taxon>
    </lineage>
</organism>